<proteinExistence type="predicted"/>
<keyword evidence="2" id="KW-1185">Reference proteome</keyword>
<comment type="caution">
    <text evidence="1">The sequence shown here is derived from an EMBL/GenBank/DDBJ whole genome shotgun (WGS) entry which is preliminary data.</text>
</comment>
<protein>
    <submittedName>
        <fullName evidence="1">Ankyrin repeat-containing protein</fullName>
    </submittedName>
</protein>
<evidence type="ECO:0000313" key="1">
    <source>
        <dbReference type="EMBL" id="KAJ4722345.1"/>
    </source>
</evidence>
<accession>A0ACC1YFB1</accession>
<dbReference type="EMBL" id="CM051396">
    <property type="protein sequence ID" value="KAJ4722345.1"/>
    <property type="molecule type" value="Genomic_DNA"/>
</dbReference>
<sequence>MAAGNVKSIFVSHMEDECMIEIAKVEADSTESTKIHDLSNIQSATSTRPSLHLLSDRKSHREICVPLQKVALNGDIEAAIRLLEMDASVVCAAITEGCETILHVATGARQTKFLAKKVKLMKPEHLTLQDENGNTALCFAAAVGAVQIAEIVLDKNPSLLMIRGCKNMTPLYVGSLFGRKEMTSFLYYKSRKELTADDRKFIFFTSINTGLYGKLTYISRKI</sequence>
<reference evidence="1 2" key="1">
    <citation type="journal article" date="2023" name="Science">
        <title>Complex scaffold remodeling in plant triterpene biosynthesis.</title>
        <authorList>
            <person name="De La Pena R."/>
            <person name="Hodgson H."/>
            <person name="Liu J.C."/>
            <person name="Stephenson M.J."/>
            <person name="Martin A.C."/>
            <person name="Owen C."/>
            <person name="Harkess A."/>
            <person name="Leebens-Mack J."/>
            <person name="Jimenez L.E."/>
            <person name="Osbourn A."/>
            <person name="Sattely E.S."/>
        </authorList>
    </citation>
    <scope>NUCLEOTIDE SEQUENCE [LARGE SCALE GENOMIC DNA]</scope>
    <source>
        <strain evidence="2">cv. JPN11</strain>
        <tissue evidence="1">Leaf</tissue>
    </source>
</reference>
<evidence type="ECO:0000313" key="2">
    <source>
        <dbReference type="Proteomes" id="UP001164539"/>
    </source>
</evidence>
<name>A0ACC1YFB1_MELAZ</name>
<gene>
    <name evidence="1" type="ORF">OWV82_005860</name>
</gene>
<dbReference type="Proteomes" id="UP001164539">
    <property type="component" value="Chromosome 3"/>
</dbReference>
<organism evidence="1 2">
    <name type="scientific">Melia azedarach</name>
    <name type="common">Chinaberry tree</name>
    <dbReference type="NCBI Taxonomy" id="155640"/>
    <lineage>
        <taxon>Eukaryota</taxon>
        <taxon>Viridiplantae</taxon>
        <taxon>Streptophyta</taxon>
        <taxon>Embryophyta</taxon>
        <taxon>Tracheophyta</taxon>
        <taxon>Spermatophyta</taxon>
        <taxon>Magnoliopsida</taxon>
        <taxon>eudicotyledons</taxon>
        <taxon>Gunneridae</taxon>
        <taxon>Pentapetalae</taxon>
        <taxon>rosids</taxon>
        <taxon>malvids</taxon>
        <taxon>Sapindales</taxon>
        <taxon>Meliaceae</taxon>
        <taxon>Melia</taxon>
    </lineage>
</organism>